<name>A0ABP8M874_9BACT</name>
<evidence type="ECO:0000313" key="1">
    <source>
        <dbReference type="EMBL" id="GAA4445151.1"/>
    </source>
</evidence>
<reference evidence="2" key="1">
    <citation type="journal article" date="2019" name="Int. J. Syst. Evol. Microbiol.">
        <title>The Global Catalogue of Microorganisms (GCM) 10K type strain sequencing project: providing services to taxonomists for standard genome sequencing and annotation.</title>
        <authorList>
            <consortium name="The Broad Institute Genomics Platform"/>
            <consortium name="The Broad Institute Genome Sequencing Center for Infectious Disease"/>
            <person name="Wu L."/>
            <person name="Ma J."/>
        </authorList>
    </citation>
    <scope>NUCLEOTIDE SEQUENCE [LARGE SCALE GENOMIC DNA]</scope>
    <source>
        <strain evidence="2">JCM 31920</strain>
    </source>
</reference>
<organism evidence="1 2">
    <name type="scientific">Ravibacter arvi</name>
    <dbReference type="NCBI Taxonomy" id="2051041"/>
    <lineage>
        <taxon>Bacteria</taxon>
        <taxon>Pseudomonadati</taxon>
        <taxon>Bacteroidota</taxon>
        <taxon>Cytophagia</taxon>
        <taxon>Cytophagales</taxon>
        <taxon>Spirosomataceae</taxon>
        <taxon>Ravibacter</taxon>
    </lineage>
</organism>
<protein>
    <recommendedName>
        <fullName evidence="3">Transposase</fullName>
    </recommendedName>
</protein>
<gene>
    <name evidence="1" type="ORF">GCM10023091_36330</name>
</gene>
<dbReference type="RefSeq" id="WP_345031835.1">
    <property type="nucleotide sequence ID" value="NZ_BAABEY010000033.1"/>
</dbReference>
<accession>A0ABP8M874</accession>
<dbReference type="EMBL" id="BAABEY010000033">
    <property type="protein sequence ID" value="GAA4445151.1"/>
    <property type="molecule type" value="Genomic_DNA"/>
</dbReference>
<sequence>MKIKSFVGASENAVLIQIWTAMIAMLLLKYPKEKAQYEWHLSNLVTFVRLNLFVKIELMKWLNNPFYRLARHAERRQLRIQYG</sequence>
<comment type="caution">
    <text evidence="1">The sequence shown here is derived from an EMBL/GenBank/DDBJ whole genome shotgun (WGS) entry which is preliminary data.</text>
</comment>
<proteinExistence type="predicted"/>
<evidence type="ECO:0008006" key="3">
    <source>
        <dbReference type="Google" id="ProtNLM"/>
    </source>
</evidence>
<dbReference type="Proteomes" id="UP001501508">
    <property type="component" value="Unassembled WGS sequence"/>
</dbReference>
<evidence type="ECO:0000313" key="2">
    <source>
        <dbReference type="Proteomes" id="UP001501508"/>
    </source>
</evidence>
<keyword evidence="2" id="KW-1185">Reference proteome</keyword>